<dbReference type="AlphaFoldDB" id="A0AAV6X3Z6"/>
<evidence type="ECO:0000313" key="4">
    <source>
        <dbReference type="Proteomes" id="UP000826271"/>
    </source>
</evidence>
<sequence>MSWDMEKKLKQPLHIHTDRVMKDKIRRPSEAEFRDEIKEEMKILLRVPRGEECSFVVETNGEPKFKIDLAGQGRDIYPTRAVGNAQHSMVVNLVPGGSCSHLNFARNISYSFNMYFQFHFQAEEACEFEGFGEVVTDDPSSGGCVFPLEVVRGEQDQSGDNSSGVQEVPKCAMFLYLLSILWALLL</sequence>
<reference evidence="3" key="1">
    <citation type="submission" date="2019-10" db="EMBL/GenBank/DDBJ databases">
        <authorList>
            <person name="Zhang R."/>
            <person name="Pan Y."/>
            <person name="Wang J."/>
            <person name="Ma R."/>
            <person name="Yu S."/>
        </authorList>
    </citation>
    <scope>NUCLEOTIDE SEQUENCE</scope>
    <source>
        <strain evidence="3">LA-IB0</strain>
        <tissue evidence="3">Leaf</tissue>
    </source>
</reference>
<dbReference type="SMART" id="SM00768">
    <property type="entry name" value="X8"/>
    <property type="match status" value="1"/>
</dbReference>
<proteinExistence type="predicted"/>
<keyword evidence="4" id="KW-1185">Reference proteome</keyword>
<protein>
    <recommendedName>
        <fullName evidence="2">X8 domain-containing protein</fullName>
    </recommendedName>
</protein>
<feature type="domain" description="X8" evidence="2">
    <location>
        <begin position="81"/>
        <end position="146"/>
    </location>
</feature>
<evidence type="ECO:0000259" key="2">
    <source>
        <dbReference type="SMART" id="SM00768"/>
    </source>
</evidence>
<keyword evidence="1" id="KW-0732">Signal</keyword>
<evidence type="ECO:0000313" key="3">
    <source>
        <dbReference type="EMBL" id="KAG8377223.1"/>
    </source>
</evidence>
<dbReference type="InterPro" id="IPR012946">
    <property type="entry name" value="X8"/>
</dbReference>
<dbReference type="EMBL" id="WHWC01000008">
    <property type="protein sequence ID" value="KAG8377223.1"/>
    <property type="molecule type" value="Genomic_DNA"/>
</dbReference>
<name>A0AAV6X3Z6_9LAMI</name>
<gene>
    <name evidence="3" type="ORF">BUALT_Bualt08G0006000</name>
</gene>
<comment type="caution">
    <text evidence="3">The sequence shown here is derived from an EMBL/GenBank/DDBJ whole genome shotgun (WGS) entry which is preliminary data.</text>
</comment>
<evidence type="ECO:0000256" key="1">
    <source>
        <dbReference type="ARBA" id="ARBA00022729"/>
    </source>
</evidence>
<accession>A0AAV6X3Z6</accession>
<dbReference type="Proteomes" id="UP000826271">
    <property type="component" value="Unassembled WGS sequence"/>
</dbReference>
<organism evidence="3 4">
    <name type="scientific">Buddleja alternifolia</name>
    <dbReference type="NCBI Taxonomy" id="168488"/>
    <lineage>
        <taxon>Eukaryota</taxon>
        <taxon>Viridiplantae</taxon>
        <taxon>Streptophyta</taxon>
        <taxon>Embryophyta</taxon>
        <taxon>Tracheophyta</taxon>
        <taxon>Spermatophyta</taxon>
        <taxon>Magnoliopsida</taxon>
        <taxon>eudicotyledons</taxon>
        <taxon>Gunneridae</taxon>
        <taxon>Pentapetalae</taxon>
        <taxon>asterids</taxon>
        <taxon>lamiids</taxon>
        <taxon>Lamiales</taxon>
        <taxon>Scrophulariaceae</taxon>
        <taxon>Buddlejeae</taxon>
        <taxon>Buddleja</taxon>
    </lineage>
</organism>